<dbReference type="OrthoDB" id="2682726at2759"/>
<proteinExistence type="predicted"/>
<evidence type="ECO:0000313" key="2">
    <source>
        <dbReference type="Proteomes" id="UP000714275"/>
    </source>
</evidence>
<gene>
    <name evidence="1" type="ORF">EV702DRAFT_1194097</name>
</gene>
<comment type="caution">
    <text evidence="1">The sequence shown here is derived from an EMBL/GenBank/DDBJ whole genome shotgun (WGS) entry which is preliminary data.</text>
</comment>
<keyword evidence="2" id="KW-1185">Reference proteome</keyword>
<organism evidence="1 2">
    <name type="scientific">Suillus placidus</name>
    <dbReference type="NCBI Taxonomy" id="48579"/>
    <lineage>
        <taxon>Eukaryota</taxon>
        <taxon>Fungi</taxon>
        <taxon>Dikarya</taxon>
        <taxon>Basidiomycota</taxon>
        <taxon>Agaricomycotina</taxon>
        <taxon>Agaricomycetes</taxon>
        <taxon>Agaricomycetidae</taxon>
        <taxon>Boletales</taxon>
        <taxon>Suillineae</taxon>
        <taxon>Suillaceae</taxon>
        <taxon>Suillus</taxon>
    </lineage>
</organism>
<accession>A0A9P7A3A8</accession>
<sequence length="131" mass="14719">MHSRLLSVATGSSPLENILQLSSAAVIIFEHSFYIFDTRRHLRDQQQSVPSVHVALERYMASPHAAAVRESVGAAICAYQEAMKTAVYTHQGSLPAWMAKLRFKRSQEKKAKAELIETLFDITLNHCLPRP</sequence>
<reference evidence="1" key="1">
    <citation type="journal article" date="2020" name="New Phytol.">
        <title>Comparative genomics reveals dynamic genome evolution in host specialist ectomycorrhizal fungi.</title>
        <authorList>
            <person name="Lofgren L.A."/>
            <person name="Nguyen N.H."/>
            <person name="Vilgalys R."/>
            <person name="Ruytinx J."/>
            <person name="Liao H.L."/>
            <person name="Branco S."/>
            <person name="Kuo A."/>
            <person name="LaButti K."/>
            <person name="Lipzen A."/>
            <person name="Andreopoulos W."/>
            <person name="Pangilinan J."/>
            <person name="Riley R."/>
            <person name="Hundley H."/>
            <person name="Na H."/>
            <person name="Barry K."/>
            <person name="Grigoriev I.V."/>
            <person name="Stajich J.E."/>
            <person name="Kennedy P.G."/>
        </authorList>
    </citation>
    <scope>NUCLEOTIDE SEQUENCE</scope>
    <source>
        <strain evidence="1">DOB743</strain>
    </source>
</reference>
<dbReference type="Proteomes" id="UP000714275">
    <property type="component" value="Unassembled WGS sequence"/>
</dbReference>
<evidence type="ECO:0000313" key="1">
    <source>
        <dbReference type="EMBL" id="KAG1780626.1"/>
    </source>
</evidence>
<protein>
    <submittedName>
        <fullName evidence="1">Uncharacterized protein</fullName>
    </submittedName>
</protein>
<dbReference type="AlphaFoldDB" id="A0A9P7A3A8"/>
<dbReference type="EMBL" id="JABBWD010000008">
    <property type="protein sequence ID" value="KAG1780626.1"/>
    <property type="molecule type" value="Genomic_DNA"/>
</dbReference>
<name>A0A9P7A3A8_9AGAM</name>